<dbReference type="Gene3D" id="3.20.20.80">
    <property type="entry name" value="Glycosidases"/>
    <property type="match status" value="1"/>
</dbReference>
<dbReference type="InterPro" id="IPR000322">
    <property type="entry name" value="Glyco_hydro_31_TIM"/>
</dbReference>
<comment type="similarity">
    <text evidence="1 2">Belongs to the glycosyl hydrolase 31 family.</text>
</comment>
<dbReference type="Proteomes" id="UP000268553">
    <property type="component" value="Unassembled WGS sequence"/>
</dbReference>
<dbReference type="Gene3D" id="2.60.40.1180">
    <property type="entry name" value="Golgi alpha-mannosidase II"/>
    <property type="match status" value="1"/>
</dbReference>
<dbReference type="Gene3D" id="2.60.40.1760">
    <property type="entry name" value="glycosyl hydrolase (family 31)"/>
    <property type="match status" value="1"/>
</dbReference>
<accession>A0A426RRU3</accession>
<dbReference type="GO" id="GO:0005975">
    <property type="term" value="P:carbohydrate metabolic process"/>
    <property type="evidence" value="ECO:0007669"/>
    <property type="project" value="InterPro"/>
</dbReference>
<protein>
    <submittedName>
        <fullName evidence="5">Alpha-glucosidase</fullName>
        <ecNumber evidence="5">3.2.1.20</ecNumber>
    </submittedName>
</protein>
<reference evidence="5 6" key="1">
    <citation type="submission" date="2018-12" db="EMBL/GenBank/DDBJ databases">
        <authorList>
            <person name="Kim S.-J."/>
            <person name="Jung G.-Y."/>
        </authorList>
    </citation>
    <scope>NUCLEOTIDE SEQUENCE [LARGE SCALE GENOMIC DNA]</scope>
    <source>
        <strain evidence="5 6">03SU3-P</strain>
    </source>
</reference>
<dbReference type="InterPro" id="IPR048395">
    <property type="entry name" value="Glyco_hydro_31_C"/>
</dbReference>
<evidence type="ECO:0000256" key="2">
    <source>
        <dbReference type="RuleBase" id="RU361185"/>
    </source>
</evidence>
<dbReference type="RefSeq" id="WP_125229721.1">
    <property type="nucleotide sequence ID" value="NZ_RWJI01000001.1"/>
</dbReference>
<dbReference type="InterPro" id="IPR052990">
    <property type="entry name" value="Sulfoquinovosidase_GH31"/>
</dbReference>
<dbReference type="SUPFAM" id="SSF51445">
    <property type="entry name" value="(Trans)glycosidases"/>
    <property type="match status" value="1"/>
</dbReference>
<keyword evidence="6" id="KW-1185">Reference proteome</keyword>
<sequence>MPFRVIMQSDGFDLLHDDKCILSHRAGTPAIRIGIGSPDLEMVRGNFRIDDIVETRLKLDCFAQDDGCIRLWNANQPDVVATLQFEEKAPQSILKFRCSDPAFNRLWLDMQCATTEAFWGGGEQMSYLRLNGRRFPFWTSEPGVGRDKSTALTQTMDADGLAGGDYWTTNYPQPTWVSSARYAVHLETAAYAVLDLTEAGRVGIECWSENVDLELFDAASLPALVTKLSDRFGRQPPLPDWAISGAIVGLKDGVDTFDRFETIAASGAAITGLWCEDWVGIRQTSFGKRLFWDWKWNAARYPELPDQIASLAKRGIRFLGYVNPYLAVDGALYQEALAHNYLALRQDSNDAYAVDFGEFDAGVVDFTNPDAANWFADRIIGQEMLDFGLSGWMADFGEYLPTDVRLFDGSDPMEAHNRWPVLWAKVNADAIASRGKTHDATFFMRAGFSGVQGHCPLLWAGDQCVDFTRHDGINTVITAALSSGLLGNAYHHSDLGGYTSLHGVVRTAELMHRWIDLAAFAPVMRSHEGNRPADNLQLDSSPEILSHFARMSQVHAQLAPYVRALCNEAVATGLPLQRPIFLHYDDPAYFDIQDQYLYGADMIVAPVITEGQDSRPVVIPDGDWIHLWSGKAYGKGTHDIAAPHGQPPVFTRADSAYADLFAAIRRAFSA</sequence>
<keyword evidence="2 5" id="KW-0326">Glycosidase</keyword>
<dbReference type="GO" id="GO:0030246">
    <property type="term" value="F:carbohydrate binding"/>
    <property type="evidence" value="ECO:0007669"/>
    <property type="project" value="InterPro"/>
</dbReference>
<keyword evidence="2 5" id="KW-0378">Hydrolase</keyword>
<dbReference type="InterPro" id="IPR013780">
    <property type="entry name" value="Glyco_hydro_b"/>
</dbReference>
<evidence type="ECO:0000259" key="3">
    <source>
        <dbReference type="Pfam" id="PF01055"/>
    </source>
</evidence>
<evidence type="ECO:0000313" key="5">
    <source>
        <dbReference type="EMBL" id="RRQ51707.1"/>
    </source>
</evidence>
<dbReference type="GO" id="GO:0004558">
    <property type="term" value="F:alpha-1,4-glucosidase activity"/>
    <property type="evidence" value="ECO:0007669"/>
    <property type="project" value="UniProtKB-EC"/>
</dbReference>
<dbReference type="EC" id="3.2.1.20" evidence="5"/>
<evidence type="ECO:0000256" key="1">
    <source>
        <dbReference type="ARBA" id="ARBA00007806"/>
    </source>
</evidence>
<organism evidence="5 6">
    <name type="scientific">Sphingorhabdus wooponensis</name>
    <dbReference type="NCBI Taxonomy" id="940136"/>
    <lineage>
        <taxon>Bacteria</taxon>
        <taxon>Pseudomonadati</taxon>
        <taxon>Pseudomonadota</taxon>
        <taxon>Alphaproteobacteria</taxon>
        <taxon>Sphingomonadales</taxon>
        <taxon>Sphingomonadaceae</taxon>
        <taxon>Sphingorhabdus</taxon>
    </lineage>
</organism>
<dbReference type="NCBIfam" id="NF007746">
    <property type="entry name" value="PRK10426.1"/>
    <property type="match status" value="1"/>
</dbReference>
<evidence type="ECO:0000259" key="4">
    <source>
        <dbReference type="Pfam" id="PF21365"/>
    </source>
</evidence>
<dbReference type="CDD" id="cd06594">
    <property type="entry name" value="GH31_glucosidase_YihQ"/>
    <property type="match status" value="1"/>
</dbReference>
<dbReference type="OrthoDB" id="176168at2"/>
<dbReference type="InterPro" id="IPR011013">
    <property type="entry name" value="Gal_mutarotase_sf_dom"/>
</dbReference>
<dbReference type="SUPFAM" id="SSF74650">
    <property type="entry name" value="Galactose mutarotase-like"/>
    <property type="match status" value="1"/>
</dbReference>
<dbReference type="EMBL" id="RWJI01000001">
    <property type="protein sequence ID" value="RRQ51707.1"/>
    <property type="molecule type" value="Genomic_DNA"/>
</dbReference>
<feature type="domain" description="Glycoside hydrolase family 31 TIM barrel" evidence="3">
    <location>
        <begin position="289"/>
        <end position="562"/>
    </location>
</feature>
<evidence type="ECO:0000313" key="6">
    <source>
        <dbReference type="Proteomes" id="UP000268553"/>
    </source>
</evidence>
<feature type="domain" description="Glycosyl hydrolase family 31 C-terminal" evidence="4">
    <location>
        <begin position="573"/>
        <end position="655"/>
    </location>
</feature>
<dbReference type="PANTHER" id="PTHR46959:SF2">
    <property type="entry name" value="SULFOQUINOVOSIDASE"/>
    <property type="match status" value="1"/>
</dbReference>
<dbReference type="Pfam" id="PF01055">
    <property type="entry name" value="Glyco_hydro_31_2nd"/>
    <property type="match status" value="1"/>
</dbReference>
<gene>
    <name evidence="5" type="ORF">D7D48_02085</name>
</gene>
<comment type="caution">
    <text evidence="5">The sequence shown here is derived from an EMBL/GenBank/DDBJ whole genome shotgun (WGS) entry which is preliminary data.</text>
</comment>
<dbReference type="PANTHER" id="PTHR46959">
    <property type="entry name" value="SULFOQUINOVOSIDASE"/>
    <property type="match status" value="1"/>
</dbReference>
<dbReference type="InterPro" id="IPR017853">
    <property type="entry name" value="GH"/>
</dbReference>
<name>A0A426RRU3_9SPHN</name>
<dbReference type="SUPFAM" id="SSF51011">
    <property type="entry name" value="Glycosyl hydrolase domain"/>
    <property type="match status" value="1"/>
</dbReference>
<dbReference type="CDD" id="cd14752">
    <property type="entry name" value="GH31_N"/>
    <property type="match status" value="1"/>
</dbReference>
<dbReference type="Pfam" id="PF21365">
    <property type="entry name" value="Glyco_hydro_31_3rd"/>
    <property type="match status" value="1"/>
</dbReference>
<dbReference type="InterPro" id="IPR044112">
    <property type="entry name" value="YihQ_TIM-like"/>
</dbReference>
<dbReference type="AlphaFoldDB" id="A0A426RRU3"/>
<proteinExistence type="inferred from homology"/>